<dbReference type="EMBL" id="CAFBNE010000001">
    <property type="protein sequence ID" value="CAB4926891.1"/>
    <property type="molecule type" value="Genomic_DNA"/>
</dbReference>
<dbReference type="InterPro" id="IPR050766">
    <property type="entry name" value="Bact_Lucif_Oxidored"/>
</dbReference>
<evidence type="ECO:0000256" key="2">
    <source>
        <dbReference type="ARBA" id="ARBA00023033"/>
    </source>
</evidence>
<protein>
    <submittedName>
        <fullName evidence="4">Unannotated protein</fullName>
    </submittedName>
</protein>
<dbReference type="GO" id="GO:0005829">
    <property type="term" value="C:cytosol"/>
    <property type="evidence" value="ECO:0007669"/>
    <property type="project" value="TreeGrafter"/>
</dbReference>
<organism evidence="4">
    <name type="scientific">freshwater metagenome</name>
    <dbReference type="NCBI Taxonomy" id="449393"/>
    <lineage>
        <taxon>unclassified sequences</taxon>
        <taxon>metagenomes</taxon>
        <taxon>ecological metagenomes</taxon>
    </lineage>
</organism>
<dbReference type="Gene3D" id="3.20.20.30">
    <property type="entry name" value="Luciferase-like domain"/>
    <property type="match status" value="1"/>
</dbReference>
<dbReference type="GO" id="GO:0004497">
    <property type="term" value="F:monooxygenase activity"/>
    <property type="evidence" value="ECO:0007669"/>
    <property type="project" value="UniProtKB-KW"/>
</dbReference>
<feature type="domain" description="Luciferase-like" evidence="3">
    <location>
        <begin position="9"/>
        <end position="250"/>
    </location>
</feature>
<dbReference type="AlphaFoldDB" id="A0A6J7I881"/>
<dbReference type="GO" id="GO:0016705">
    <property type="term" value="F:oxidoreductase activity, acting on paired donors, with incorporation or reduction of molecular oxygen"/>
    <property type="evidence" value="ECO:0007669"/>
    <property type="project" value="InterPro"/>
</dbReference>
<dbReference type="SUPFAM" id="SSF51679">
    <property type="entry name" value="Bacterial luciferase-like"/>
    <property type="match status" value="1"/>
</dbReference>
<evidence type="ECO:0000256" key="1">
    <source>
        <dbReference type="ARBA" id="ARBA00023002"/>
    </source>
</evidence>
<name>A0A6J7I881_9ZZZZ</name>
<gene>
    <name evidence="4" type="ORF">UFOPK3772_00013</name>
</gene>
<dbReference type="Pfam" id="PF00296">
    <property type="entry name" value="Bac_luciferase"/>
    <property type="match status" value="1"/>
</dbReference>
<reference evidence="4" key="1">
    <citation type="submission" date="2020-05" db="EMBL/GenBank/DDBJ databases">
        <authorList>
            <person name="Chiriac C."/>
            <person name="Salcher M."/>
            <person name="Ghai R."/>
            <person name="Kavagutti S V."/>
        </authorList>
    </citation>
    <scope>NUCLEOTIDE SEQUENCE</scope>
</reference>
<dbReference type="PANTHER" id="PTHR30137">
    <property type="entry name" value="LUCIFERASE-LIKE MONOOXYGENASE"/>
    <property type="match status" value="1"/>
</dbReference>
<evidence type="ECO:0000259" key="3">
    <source>
        <dbReference type="Pfam" id="PF00296"/>
    </source>
</evidence>
<keyword evidence="1" id="KW-0560">Oxidoreductase</keyword>
<proteinExistence type="predicted"/>
<dbReference type="PANTHER" id="PTHR30137:SF8">
    <property type="entry name" value="BLR5498 PROTEIN"/>
    <property type="match status" value="1"/>
</dbReference>
<sequence length="350" mass="38844">METIYPRRFGVFYDFRNPAAWRQPWAERYLQLIDQIAWVDAELAFDEVSISEHHFLDDGWTPSPLVLAAAVASRTSRVGIATNIIQLPLHHPLRIAEDALTVDILSQGRFRLGVAAGYREEEFAGLGVWLGDRGSLMDEGIAIIRKAFAGEPFAFAGRHWSFPELTVAPGPMRPGGPEIWLGGRARPALERAAAKGDGFMASSNEDVTGYLAARRQLGFEDAPAKTMRTARLIIDEDPERALEELSEHMLFHVNEYIEYGFVKRPRYTDARDLIRDGQFDIVDADGALDRLRTAGAAGVHEFHVYGVLPGEPVDSGSRRLDYISNNVLPSLRLGGSAPVAEQEEEGMNVE</sequence>
<accession>A0A6J7I881</accession>
<dbReference type="InterPro" id="IPR036661">
    <property type="entry name" value="Luciferase-like_sf"/>
</dbReference>
<keyword evidence="2" id="KW-0503">Monooxygenase</keyword>
<evidence type="ECO:0000313" key="4">
    <source>
        <dbReference type="EMBL" id="CAB4926891.1"/>
    </source>
</evidence>
<dbReference type="InterPro" id="IPR011251">
    <property type="entry name" value="Luciferase-like_dom"/>
</dbReference>